<proteinExistence type="predicted"/>
<evidence type="ECO:0000256" key="1">
    <source>
        <dbReference type="SAM" id="Phobius"/>
    </source>
</evidence>
<dbReference type="RefSeq" id="WP_058258077.1">
    <property type="nucleotide sequence ID" value="NZ_DUPS01000067.1"/>
</dbReference>
<gene>
    <name evidence="2" type="ORF">SD1D_1190</name>
</gene>
<dbReference type="EMBL" id="LN879430">
    <property type="protein sequence ID" value="CUH92736.1"/>
    <property type="molecule type" value="Genomic_DNA"/>
</dbReference>
<dbReference type="Pfam" id="PF14276">
    <property type="entry name" value="DUF4363"/>
    <property type="match status" value="1"/>
</dbReference>
<feature type="transmembrane region" description="Helical" evidence="1">
    <location>
        <begin position="6"/>
        <end position="27"/>
    </location>
</feature>
<evidence type="ECO:0000313" key="2">
    <source>
        <dbReference type="EMBL" id="CUH92736.1"/>
    </source>
</evidence>
<keyword evidence="1" id="KW-1133">Transmembrane helix</keyword>
<protein>
    <submittedName>
        <fullName evidence="2">Putative membrane protein</fullName>
    </submittedName>
</protein>
<evidence type="ECO:0000313" key="3">
    <source>
        <dbReference type="Proteomes" id="UP000196053"/>
    </source>
</evidence>
<accession>A0A0K8J501</accession>
<organism evidence="2 3">
    <name type="scientific">Herbinix luporum</name>
    <dbReference type="NCBI Taxonomy" id="1679721"/>
    <lineage>
        <taxon>Bacteria</taxon>
        <taxon>Bacillati</taxon>
        <taxon>Bacillota</taxon>
        <taxon>Clostridia</taxon>
        <taxon>Lachnospirales</taxon>
        <taxon>Lachnospiraceae</taxon>
        <taxon>Herbinix</taxon>
    </lineage>
</organism>
<dbReference type="KEGG" id="hsd:SD1D_1190"/>
<dbReference type="OrthoDB" id="1739442at2"/>
<dbReference type="Proteomes" id="UP000196053">
    <property type="component" value="Chromosome I"/>
</dbReference>
<dbReference type="AlphaFoldDB" id="A0A0K8J501"/>
<keyword evidence="1" id="KW-0812">Transmembrane</keyword>
<reference evidence="3" key="1">
    <citation type="submission" date="2015-09" db="EMBL/GenBank/DDBJ databases">
        <authorList>
            <person name="Wibberg D."/>
        </authorList>
    </citation>
    <scope>NUCLEOTIDE SEQUENCE [LARGE SCALE GENOMIC DNA]</scope>
    <source>
        <strain evidence="3">SD1D</strain>
    </source>
</reference>
<keyword evidence="3" id="KW-1185">Reference proteome</keyword>
<name>A0A0K8J501_9FIRM</name>
<keyword evidence="1" id="KW-0472">Membrane</keyword>
<sequence>MRKFLITAIPIFILIIFICIMHSGHILKKPIGKNDDIIQSINDMIEMVNDDSWDEADSKLKDLNKAWDKVLKRVQFASERDEINSFSTCIARLRGAVMAKDKSAALMELYEADNHWRELGR</sequence>
<dbReference type="InterPro" id="IPR025373">
    <property type="entry name" value="DUF4363"/>
</dbReference>